<proteinExistence type="predicted"/>
<dbReference type="AlphaFoldDB" id="A0A0F9HV28"/>
<sequence>TSASKKGITMGDIYADLEILAEVADDDYLIRISKADLNTLVTFSKKLNIRHWDGKQPAKLEAYSENAVRTRGDTKSYNNLSKLPRVGEHRFAALLENL</sequence>
<organism evidence="1">
    <name type="scientific">marine sediment metagenome</name>
    <dbReference type="NCBI Taxonomy" id="412755"/>
    <lineage>
        <taxon>unclassified sequences</taxon>
        <taxon>metagenomes</taxon>
        <taxon>ecological metagenomes</taxon>
    </lineage>
</organism>
<name>A0A0F9HV28_9ZZZZ</name>
<dbReference type="EMBL" id="LAZR01015871">
    <property type="protein sequence ID" value="KKM06982.1"/>
    <property type="molecule type" value="Genomic_DNA"/>
</dbReference>
<protein>
    <submittedName>
        <fullName evidence="1">Uncharacterized protein</fullName>
    </submittedName>
</protein>
<feature type="non-terminal residue" evidence="1">
    <location>
        <position position="1"/>
    </location>
</feature>
<reference evidence="1" key="1">
    <citation type="journal article" date="2015" name="Nature">
        <title>Complex archaea that bridge the gap between prokaryotes and eukaryotes.</title>
        <authorList>
            <person name="Spang A."/>
            <person name="Saw J.H."/>
            <person name="Jorgensen S.L."/>
            <person name="Zaremba-Niedzwiedzka K."/>
            <person name="Martijn J."/>
            <person name="Lind A.E."/>
            <person name="van Eijk R."/>
            <person name="Schleper C."/>
            <person name="Guy L."/>
            <person name="Ettema T.J."/>
        </authorList>
    </citation>
    <scope>NUCLEOTIDE SEQUENCE</scope>
</reference>
<comment type="caution">
    <text evidence="1">The sequence shown here is derived from an EMBL/GenBank/DDBJ whole genome shotgun (WGS) entry which is preliminary data.</text>
</comment>
<evidence type="ECO:0000313" key="1">
    <source>
        <dbReference type="EMBL" id="KKM06982.1"/>
    </source>
</evidence>
<gene>
    <name evidence="1" type="ORF">LCGC14_1738450</name>
</gene>
<accession>A0A0F9HV28</accession>